<evidence type="ECO:0000259" key="5">
    <source>
        <dbReference type="Pfam" id="PF13354"/>
    </source>
</evidence>
<dbReference type="EMBL" id="QRWT01000013">
    <property type="protein sequence ID" value="RGT50901.1"/>
    <property type="molecule type" value="Genomic_DNA"/>
</dbReference>
<dbReference type="EMBL" id="QRPE01000007">
    <property type="protein sequence ID" value="RHL93821.1"/>
    <property type="molecule type" value="Genomic_DNA"/>
</dbReference>
<gene>
    <name evidence="7" type="primary">bla</name>
    <name evidence="6" type="ORF">DWX27_13125</name>
    <name evidence="7" type="ORF">DWZ95_08890</name>
    <name evidence="8" type="ORF">EAJ06_04980</name>
</gene>
<keyword evidence="4" id="KW-0732">Signal</keyword>
<evidence type="ECO:0000313" key="7">
    <source>
        <dbReference type="EMBL" id="RHL93821.1"/>
    </source>
</evidence>
<dbReference type="PROSITE" id="PS51257">
    <property type="entry name" value="PROKAR_LIPOPROTEIN"/>
    <property type="match status" value="1"/>
</dbReference>
<evidence type="ECO:0000313" key="10">
    <source>
        <dbReference type="Proteomes" id="UP000285013"/>
    </source>
</evidence>
<feature type="domain" description="Beta-lactamase class A catalytic" evidence="5">
    <location>
        <begin position="49"/>
        <end position="271"/>
    </location>
</feature>
<reference evidence="8 11" key="2">
    <citation type="journal article" date="2019" name="Science, e1252229">
        <title>Invertible promoters mediate bacterial phase variation, antibiotic resistance, and host adaptation in the gut.</title>
        <authorList>
            <person name="Jiang X."/>
            <person name="Hall A.B."/>
            <person name="Arthur T.D."/>
            <person name="Plichta D.R."/>
            <person name="Covington C.T."/>
            <person name="Poyet M."/>
            <person name="Crothers J."/>
            <person name="Moses P.L."/>
            <person name="Tolonen A.C."/>
            <person name="Vlamakis H."/>
            <person name="Alm E.J."/>
            <person name="Xavier R.J."/>
        </authorList>
    </citation>
    <scope>NUCLEOTIDE SEQUENCE [LARGE SCALE GENOMIC DNA]</scope>
    <source>
        <strain evidence="8">Bf_0095</strain>
        <strain evidence="11">bf_0095</strain>
    </source>
</reference>
<evidence type="ECO:0000313" key="11">
    <source>
        <dbReference type="Proteomes" id="UP000291191"/>
    </source>
</evidence>
<dbReference type="PANTHER" id="PTHR35333">
    <property type="entry name" value="BETA-LACTAMASE"/>
    <property type="match status" value="1"/>
</dbReference>
<proteinExistence type="inferred from homology"/>
<dbReference type="Proteomes" id="UP000291191">
    <property type="component" value="Unassembled WGS sequence"/>
</dbReference>
<reference evidence="9 10" key="1">
    <citation type="submission" date="2018-08" db="EMBL/GenBank/DDBJ databases">
        <title>A genome reference for cultivated species of the human gut microbiota.</title>
        <authorList>
            <person name="Zou Y."/>
            <person name="Xue W."/>
            <person name="Luo G."/>
        </authorList>
    </citation>
    <scope>NUCLEOTIDE SEQUENCE [LARGE SCALE GENOMIC DNA]</scope>
    <source>
        <strain evidence="6 9">AF19-10AC</strain>
        <strain evidence="7 10">AF36-16BH</strain>
    </source>
</reference>
<dbReference type="AlphaFoldDB" id="A0A412P7V8"/>
<dbReference type="EMBL" id="RCXO01000004">
    <property type="protein sequence ID" value="RYT81879.1"/>
    <property type="molecule type" value="Genomic_DNA"/>
</dbReference>
<sequence>MKAKFFLSCIALAILFSACNTTNRTPKQKIEQQIDSLLKDKKATVGVAVLANDETVAVYNNQIHFPLLSIFKFHVGLAVLDKMDKGHIALDSLIEVKSSQLTPNTYSPLRDKFPDQNITISLGELLKYTISKSDNNTCDILIEYVGGIEQVNEYVKSLGIKDCNLAATETLMHTSGDAYLNWSTPEEVVRLLNIADKQPLFGTQYKDFLQAIMQETSTGKDKLKGQLPADVIVGHKTGSSDRTPEGIKIADNDAGFVILPNGQKYYIAVFVMESQETDADNAAIIASISQIVYDTLNSDIQ</sequence>
<dbReference type="InterPro" id="IPR045155">
    <property type="entry name" value="Beta-lactam_cat"/>
</dbReference>
<keyword evidence="11" id="KW-1185">Reference proteome</keyword>
<dbReference type="SUPFAM" id="SSF56601">
    <property type="entry name" value="beta-lactamase/transpeptidase-like"/>
    <property type="match status" value="1"/>
</dbReference>
<evidence type="ECO:0000313" key="8">
    <source>
        <dbReference type="EMBL" id="RYT81879.1"/>
    </source>
</evidence>
<dbReference type="NCBIfam" id="NF033103">
    <property type="entry name" value="bla_class_A"/>
    <property type="match status" value="1"/>
</dbReference>
<comment type="similarity">
    <text evidence="2">Belongs to the class-A beta-lactamase family.</text>
</comment>
<evidence type="ECO:0000313" key="9">
    <source>
        <dbReference type="Proteomes" id="UP000284772"/>
    </source>
</evidence>
<dbReference type="Gene3D" id="3.40.710.10">
    <property type="entry name" value="DD-peptidase/beta-lactamase superfamily"/>
    <property type="match status" value="1"/>
</dbReference>
<dbReference type="NCBIfam" id="NF012099">
    <property type="entry name" value="SubclassA2"/>
    <property type="match status" value="1"/>
</dbReference>
<dbReference type="RefSeq" id="WP_007665281.1">
    <property type="nucleotide sequence ID" value="NZ_BAABZC010000002.1"/>
</dbReference>
<comment type="caution">
    <text evidence="7">The sequence shown here is derived from an EMBL/GenBank/DDBJ whole genome shotgun (WGS) entry which is preliminary data.</text>
</comment>
<feature type="signal peptide" evidence="4">
    <location>
        <begin position="1"/>
        <end position="24"/>
    </location>
</feature>
<comment type="catalytic activity">
    <reaction evidence="1">
        <text>a beta-lactam + H2O = a substituted beta-amino acid</text>
        <dbReference type="Rhea" id="RHEA:20401"/>
        <dbReference type="ChEBI" id="CHEBI:15377"/>
        <dbReference type="ChEBI" id="CHEBI:35627"/>
        <dbReference type="ChEBI" id="CHEBI:140347"/>
        <dbReference type="EC" id="3.5.2.6"/>
    </reaction>
</comment>
<feature type="chain" id="PRO_5044602148" description="beta-lactamase" evidence="4">
    <location>
        <begin position="25"/>
        <end position="301"/>
    </location>
</feature>
<dbReference type="InterPro" id="IPR012338">
    <property type="entry name" value="Beta-lactam/transpept-like"/>
</dbReference>
<name>A0A412P7V8_9BACE</name>
<dbReference type="PRINTS" id="PR00118">
    <property type="entry name" value="BLACTAMASEA"/>
</dbReference>
<dbReference type="EC" id="3.5.2.6" evidence="3"/>
<dbReference type="GeneID" id="26160919"/>
<dbReference type="OrthoDB" id="9772863at2"/>
<dbReference type="Proteomes" id="UP000284772">
    <property type="component" value="Unassembled WGS sequence"/>
</dbReference>
<dbReference type="PANTHER" id="PTHR35333:SF3">
    <property type="entry name" value="BETA-LACTAMASE-TYPE TRANSPEPTIDASE FOLD CONTAINING PROTEIN"/>
    <property type="match status" value="1"/>
</dbReference>
<dbReference type="InterPro" id="IPR000871">
    <property type="entry name" value="Beta-lactam_class-A"/>
</dbReference>
<evidence type="ECO:0000313" key="6">
    <source>
        <dbReference type="EMBL" id="RGT50901.1"/>
    </source>
</evidence>
<dbReference type="GO" id="GO:0008800">
    <property type="term" value="F:beta-lactamase activity"/>
    <property type="evidence" value="ECO:0007669"/>
    <property type="project" value="UniProtKB-EC"/>
</dbReference>
<accession>A0A412P7V8</accession>
<organism evidence="7 10">
    <name type="scientific">Bacteroides intestinalis</name>
    <dbReference type="NCBI Taxonomy" id="329854"/>
    <lineage>
        <taxon>Bacteria</taxon>
        <taxon>Pseudomonadati</taxon>
        <taxon>Bacteroidota</taxon>
        <taxon>Bacteroidia</taxon>
        <taxon>Bacteroidales</taxon>
        <taxon>Bacteroidaceae</taxon>
        <taxon>Bacteroides</taxon>
    </lineage>
</organism>
<protein>
    <recommendedName>
        <fullName evidence="3">beta-lactamase</fullName>
        <ecNumber evidence="3">3.5.2.6</ecNumber>
    </recommendedName>
</protein>
<dbReference type="GO" id="GO:0046677">
    <property type="term" value="P:response to antibiotic"/>
    <property type="evidence" value="ECO:0007669"/>
    <property type="project" value="InterPro"/>
</dbReference>
<dbReference type="GO" id="GO:0030655">
    <property type="term" value="P:beta-lactam antibiotic catabolic process"/>
    <property type="evidence" value="ECO:0007669"/>
    <property type="project" value="InterPro"/>
</dbReference>
<evidence type="ECO:0000256" key="3">
    <source>
        <dbReference type="ARBA" id="ARBA00012865"/>
    </source>
</evidence>
<dbReference type="Proteomes" id="UP000285013">
    <property type="component" value="Unassembled WGS sequence"/>
</dbReference>
<evidence type="ECO:0000256" key="4">
    <source>
        <dbReference type="SAM" id="SignalP"/>
    </source>
</evidence>
<dbReference type="Pfam" id="PF13354">
    <property type="entry name" value="Beta-lactamase2"/>
    <property type="match status" value="1"/>
</dbReference>
<evidence type="ECO:0000256" key="2">
    <source>
        <dbReference type="ARBA" id="ARBA00009009"/>
    </source>
</evidence>
<evidence type="ECO:0000256" key="1">
    <source>
        <dbReference type="ARBA" id="ARBA00001526"/>
    </source>
</evidence>